<keyword evidence="5" id="KW-1185">Reference proteome</keyword>
<dbReference type="AlphaFoldDB" id="A0A1N7LYJ1"/>
<proteinExistence type="predicted"/>
<dbReference type="SMART" id="SM00935">
    <property type="entry name" value="OmpH"/>
    <property type="match status" value="1"/>
</dbReference>
<keyword evidence="3" id="KW-0732">Signal</keyword>
<feature type="compositionally biased region" description="Low complexity" evidence="2">
    <location>
        <begin position="213"/>
        <end position="222"/>
    </location>
</feature>
<accession>A0A1N7LYJ1</accession>
<evidence type="ECO:0000256" key="3">
    <source>
        <dbReference type="SAM" id="SignalP"/>
    </source>
</evidence>
<feature type="signal peptide" evidence="3">
    <location>
        <begin position="1"/>
        <end position="30"/>
    </location>
</feature>
<dbReference type="OrthoDB" id="7868372at2"/>
<dbReference type="EMBL" id="FTOQ01000003">
    <property type="protein sequence ID" value="SIS78915.1"/>
    <property type="molecule type" value="Genomic_DNA"/>
</dbReference>
<dbReference type="GO" id="GO:0051082">
    <property type="term" value="F:unfolded protein binding"/>
    <property type="evidence" value="ECO:0007669"/>
    <property type="project" value="InterPro"/>
</dbReference>
<dbReference type="SUPFAM" id="SSF111384">
    <property type="entry name" value="OmpH-like"/>
    <property type="match status" value="1"/>
</dbReference>
<evidence type="ECO:0000313" key="4">
    <source>
        <dbReference type="EMBL" id="SIS78915.1"/>
    </source>
</evidence>
<evidence type="ECO:0000256" key="1">
    <source>
        <dbReference type="SAM" id="Coils"/>
    </source>
</evidence>
<sequence>MRTRAGIATGLAAFGLALALWTGGATPAAAQEARPAPAQSEAPRQIVRSPILTLESERLFVDSALGQRLIAEIEAAGQALSAENRRIETELTEEERRLTALRAETAPAEFRDLADAFDDRVQALRQSQDAKARELANRGDRVRRDFFNAVQPVLTEILREAGAALIIERANVLLSANAIDITDLAIARVDARIGDGADVMPGEGAGAEDPEAAPDAAVPDAGDGADGSPLFDMGDPQAGTDDRP</sequence>
<name>A0A1N7LYJ1_9RHOB</name>
<dbReference type="Gene3D" id="3.30.910.20">
    <property type="entry name" value="Skp domain"/>
    <property type="match status" value="1"/>
</dbReference>
<dbReference type="Proteomes" id="UP000186684">
    <property type="component" value="Unassembled WGS sequence"/>
</dbReference>
<dbReference type="InterPro" id="IPR005632">
    <property type="entry name" value="Chaperone_Skp"/>
</dbReference>
<dbReference type="InterPro" id="IPR024930">
    <property type="entry name" value="Skp_dom_sf"/>
</dbReference>
<feature type="region of interest" description="Disordered" evidence="2">
    <location>
        <begin position="199"/>
        <end position="244"/>
    </location>
</feature>
<feature type="coiled-coil region" evidence="1">
    <location>
        <begin position="70"/>
        <end position="104"/>
    </location>
</feature>
<dbReference type="RefSeq" id="WP_076446949.1">
    <property type="nucleotide sequence ID" value="NZ_FTOQ01000003.1"/>
</dbReference>
<evidence type="ECO:0000256" key="2">
    <source>
        <dbReference type="SAM" id="MobiDB-lite"/>
    </source>
</evidence>
<dbReference type="Pfam" id="PF03938">
    <property type="entry name" value="OmpH"/>
    <property type="match status" value="1"/>
</dbReference>
<feature type="chain" id="PRO_5013315153" evidence="3">
    <location>
        <begin position="31"/>
        <end position="244"/>
    </location>
</feature>
<evidence type="ECO:0000313" key="5">
    <source>
        <dbReference type="Proteomes" id="UP000186684"/>
    </source>
</evidence>
<protein>
    <submittedName>
        <fullName evidence="4">Periplasmic chaperone for outer membrane proteins Skp</fullName>
    </submittedName>
</protein>
<gene>
    <name evidence="4" type="ORF">SAMN05421759_103280</name>
</gene>
<keyword evidence="1" id="KW-0175">Coiled coil</keyword>
<organism evidence="4 5">
    <name type="scientific">Roseivivax lentus</name>
    <dbReference type="NCBI Taxonomy" id="633194"/>
    <lineage>
        <taxon>Bacteria</taxon>
        <taxon>Pseudomonadati</taxon>
        <taxon>Pseudomonadota</taxon>
        <taxon>Alphaproteobacteria</taxon>
        <taxon>Rhodobacterales</taxon>
        <taxon>Roseobacteraceae</taxon>
        <taxon>Roseivivax</taxon>
    </lineage>
</organism>
<dbReference type="STRING" id="633194.SAMN05421759_103280"/>
<reference evidence="5" key="1">
    <citation type="submission" date="2017-01" db="EMBL/GenBank/DDBJ databases">
        <authorList>
            <person name="Varghese N."/>
            <person name="Submissions S."/>
        </authorList>
    </citation>
    <scope>NUCLEOTIDE SEQUENCE [LARGE SCALE GENOMIC DNA]</scope>
    <source>
        <strain evidence="5">DSM 29430</strain>
    </source>
</reference>